<dbReference type="Gramene" id="ONH94622">
    <property type="protein sequence ID" value="ONH94622"/>
    <property type="gene ID" value="PRUPE_7G023600"/>
</dbReference>
<protein>
    <submittedName>
        <fullName evidence="1">Uncharacterized protein</fullName>
    </submittedName>
</protein>
<name>A0A251N5J9_PRUPE</name>
<proteinExistence type="predicted"/>
<keyword evidence="2" id="KW-1185">Reference proteome</keyword>
<dbReference type="Proteomes" id="UP000006882">
    <property type="component" value="Chromosome G7"/>
</dbReference>
<dbReference type="EMBL" id="CM007657">
    <property type="protein sequence ID" value="ONH94622.1"/>
    <property type="molecule type" value="Genomic_DNA"/>
</dbReference>
<evidence type="ECO:0000313" key="1">
    <source>
        <dbReference type="EMBL" id="ONH94622.1"/>
    </source>
</evidence>
<sequence>MAPFCCQNVINLVLCTISVRSSGNALDIFTDIKYISTNFQFLLSFSPIWRISLKCCRKKPSAPNVLAT</sequence>
<accession>A0A251N5J9</accession>
<reference evidence="1 2" key="1">
    <citation type="journal article" date="2013" name="Nat. Genet.">
        <title>The high-quality draft genome of peach (Prunus persica) identifies unique patterns of genetic diversity, domestication and genome evolution.</title>
        <authorList>
            <consortium name="International Peach Genome Initiative"/>
            <person name="Verde I."/>
            <person name="Abbott A.G."/>
            <person name="Scalabrin S."/>
            <person name="Jung S."/>
            <person name="Shu S."/>
            <person name="Marroni F."/>
            <person name="Zhebentyayeva T."/>
            <person name="Dettori M.T."/>
            <person name="Grimwood J."/>
            <person name="Cattonaro F."/>
            <person name="Zuccolo A."/>
            <person name="Rossini L."/>
            <person name="Jenkins J."/>
            <person name="Vendramin E."/>
            <person name="Meisel L.A."/>
            <person name="Decroocq V."/>
            <person name="Sosinski B."/>
            <person name="Prochnik S."/>
            <person name="Mitros T."/>
            <person name="Policriti A."/>
            <person name="Cipriani G."/>
            <person name="Dondini L."/>
            <person name="Ficklin S."/>
            <person name="Goodstein D.M."/>
            <person name="Xuan P."/>
            <person name="Del Fabbro C."/>
            <person name="Aramini V."/>
            <person name="Copetti D."/>
            <person name="Gonzalez S."/>
            <person name="Horner D.S."/>
            <person name="Falchi R."/>
            <person name="Lucas S."/>
            <person name="Mica E."/>
            <person name="Maldonado J."/>
            <person name="Lazzari B."/>
            <person name="Bielenberg D."/>
            <person name="Pirona R."/>
            <person name="Miculan M."/>
            <person name="Barakat A."/>
            <person name="Testolin R."/>
            <person name="Stella A."/>
            <person name="Tartarini S."/>
            <person name="Tonutti P."/>
            <person name="Arus P."/>
            <person name="Orellana A."/>
            <person name="Wells C."/>
            <person name="Main D."/>
            <person name="Vizzotto G."/>
            <person name="Silva H."/>
            <person name="Salamini F."/>
            <person name="Schmutz J."/>
            <person name="Morgante M."/>
            <person name="Rokhsar D.S."/>
        </authorList>
    </citation>
    <scope>NUCLEOTIDE SEQUENCE [LARGE SCALE GENOMIC DNA]</scope>
    <source>
        <strain evidence="2">cv. Nemared</strain>
    </source>
</reference>
<organism evidence="1 2">
    <name type="scientific">Prunus persica</name>
    <name type="common">Peach</name>
    <name type="synonym">Amygdalus persica</name>
    <dbReference type="NCBI Taxonomy" id="3760"/>
    <lineage>
        <taxon>Eukaryota</taxon>
        <taxon>Viridiplantae</taxon>
        <taxon>Streptophyta</taxon>
        <taxon>Embryophyta</taxon>
        <taxon>Tracheophyta</taxon>
        <taxon>Spermatophyta</taxon>
        <taxon>Magnoliopsida</taxon>
        <taxon>eudicotyledons</taxon>
        <taxon>Gunneridae</taxon>
        <taxon>Pentapetalae</taxon>
        <taxon>rosids</taxon>
        <taxon>fabids</taxon>
        <taxon>Rosales</taxon>
        <taxon>Rosaceae</taxon>
        <taxon>Amygdaloideae</taxon>
        <taxon>Amygdaleae</taxon>
        <taxon>Prunus</taxon>
    </lineage>
</organism>
<dbReference type="AlphaFoldDB" id="A0A251N5J9"/>
<gene>
    <name evidence="1" type="ORF">PRUPE_7G023600</name>
</gene>
<evidence type="ECO:0000313" key="2">
    <source>
        <dbReference type="Proteomes" id="UP000006882"/>
    </source>
</evidence>